<sequence length="314" mass="35499">MKKGVLLVNLGTPDAPQAPEVRRYLGQFLADQRVIDTPKIIWWPILHGIILRFRPRHSAALYRRIWTDQGSPLAIYTAQQAKQLQVLMPDTMVQSAMCYGQPAIDTALTAFQKQGVREITVIPMYPQYSQTTIGSIFDQVMAYYQQRPDVADLHFVRGFYQRPDYIQLLVTQLKQALQEQDYDQLIFSYHGIPQKYSDNGDPYAAECTATTEAVMAAVGDYPYVQTYQSKFGPAQWLLPATIDTLRQLPAQGRKKVLVITPSFVADCLETLQEIEIENKTAFLESGGVQFTYVHPLNGAADFTAVLKKIALNQK</sequence>
<dbReference type="InterPro" id="IPR033659">
    <property type="entry name" value="Ferrochelatase_N"/>
</dbReference>
<dbReference type="Gene3D" id="3.40.50.1400">
    <property type="match status" value="2"/>
</dbReference>
<evidence type="ECO:0000256" key="4">
    <source>
        <dbReference type="ARBA" id="ARBA00023239"/>
    </source>
</evidence>
<dbReference type="InterPro" id="IPR019772">
    <property type="entry name" value="Ferrochelatase_AS"/>
</dbReference>
<reference evidence="9 10" key="1">
    <citation type="journal article" date="2015" name="Genome Announc.">
        <title>Expanding the biotechnology potential of lactobacilli through comparative genomics of 213 strains and associated genera.</title>
        <authorList>
            <person name="Sun Z."/>
            <person name="Harris H.M."/>
            <person name="McCann A."/>
            <person name="Guo C."/>
            <person name="Argimon S."/>
            <person name="Zhang W."/>
            <person name="Yang X."/>
            <person name="Jeffery I.B."/>
            <person name="Cooney J.C."/>
            <person name="Kagawa T.F."/>
            <person name="Liu W."/>
            <person name="Song Y."/>
            <person name="Salvetti E."/>
            <person name="Wrobel A."/>
            <person name="Rasinkangas P."/>
            <person name="Parkhill J."/>
            <person name="Rea M.C."/>
            <person name="O'Sullivan O."/>
            <person name="Ritari J."/>
            <person name="Douillard F.P."/>
            <person name="Paul Ross R."/>
            <person name="Yang R."/>
            <person name="Briner A.E."/>
            <person name="Felis G.E."/>
            <person name="de Vos W.M."/>
            <person name="Barrangou R."/>
            <person name="Klaenhammer T.R."/>
            <person name="Caufield P.W."/>
            <person name="Cui Y."/>
            <person name="Zhang H."/>
            <person name="O'Toole P.W."/>
        </authorList>
    </citation>
    <scope>NUCLEOTIDE SEQUENCE [LARGE SCALE GENOMIC DNA]</scope>
    <source>
        <strain evidence="9 10">DSM 20003</strain>
    </source>
</reference>
<dbReference type="HAMAP" id="MF_00323">
    <property type="entry name" value="Ferrochelatase"/>
    <property type="match status" value="1"/>
</dbReference>
<keyword evidence="10" id="KW-1185">Reference proteome</keyword>
<evidence type="ECO:0000313" key="10">
    <source>
        <dbReference type="Proteomes" id="UP000051461"/>
    </source>
</evidence>
<evidence type="ECO:0000313" key="9">
    <source>
        <dbReference type="EMBL" id="KRK40658.1"/>
    </source>
</evidence>
<keyword evidence="5 7" id="KW-0627">Porphyrin biosynthesis</keyword>
<dbReference type="InterPro" id="IPR033644">
    <property type="entry name" value="Ferrochelatase_C"/>
</dbReference>
<dbReference type="OrthoDB" id="9809741at2"/>
<dbReference type="NCBIfam" id="TIGR00109">
    <property type="entry name" value="hemH"/>
    <property type="match status" value="1"/>
</dbReference>
<organism evidence="9 10">
    <name type="scientific">Loigolactobacillus bifermentans DSM 20003</name>
    <dbReference type="NCBI Taxonomy" id="1423726"/>
    <lineage>
        <taxon>Bacteria</taxon>
        <taxon>Bacillati</taxon>
        <taxon>Bacillota</taxon>
        <taxon>Bacilli</taxon>
        <taxon>Lactobacillales</taxon>
        <taxon>Lactobacillaceae</taxon>
        <taxon>Loigolactobacillus</taxon>
    </lineage>
</organism>
<dbReference type="UniPathway" id="UPA00252"/>
<protein>
    <recommendedName>
        <fullName evidence="7">Coproporphyrin III ferrochelatase</fullName>
        <ecNumber evidence="7">4.99.1.9</ecNumber>
    </recommendedName>
</protein>
<evidence type="ECO:0000256" key="6">
    <source>
        <dbReference type="ARBA" id="ARBA00024536"/>
    </source>
</evidence>
<evidence type="ECO:0000256" key="3">
    <source>
        <dbReference type="ARBA" id="ARBA00023133"/>
    </source>
</evidence>
<proteinExistence type="inferred from homology"/>
<feature type="binding site" evidence="7">
    <location>
        <position position="190"/>
    </location>
    <ligand>
        <name>Fe(2+)</name>
        <dbReference type="ChEBI" id="CHEBI:29033"/>
    </ligand>
</feature>
<evidence type="ECO:0000256" key="8">
    <source>
        <dbReference type="RuleBase" id="RU000607"/>
    </source>
</evidence>
<dbReference type="Proteomes" id="UP000051461">
    <property type="component" value="Unassembled WGS sequence"/>
</dbReference>
<dbReference type="RefSeq" id="WP_057903382.1">
    <property type="nucleotide sequence ID" value="NZ_AZDA01000006.1"/>
</dbReference>
<dbReference type="GO" id="GO:0005737">
    <property type="term" value="C:cytoplasm"/>
    <property type="evidence" value="ECO:0007669"/>
    <property type="project" value="UniProtKB-SubCell"/>
</dbReference>
<dbReference type="GO" id="GO:0046872">
    <property type="term" value="F:metal ion binding"/>
    <property type="evidence" value="ECO:0007669"/>
    <property type="project" value="UniProtKB-UniRule"/>
</dbReference>
<dbReference type="CDD" id="cd03411">
    <property type="entry name" value="Ferrochelatase_N"/>
    <property type="match status" value="1"/>
</dbReference>
<comment type="caution">
    <text evidence="9">The sequence shown here is derived from an EMBL/GenBank/DDBJ whole genome shotgun (WGS) entry which is preliminary data.</text>
</comment>
<keyword evidence="2 7" id="KW-0408">Iron</keyword>
<dbReference type="PROSITE" id="PS00534">
    <property type="entry name" value="FERROCHELATASE"/>
    <property type="match status" value="1"/>
</dbReference>
<dbReference type="AlphaFoldDB" id="A0A0R1HAE2"/>
<dbReference type="EC" id="4.99.1.9" evidence="7"/>
<dbReference type="EMBL" id="AZDA01000006">
    <property type="protein sequence ID" value="KRK40658.1"/>
    <property type="molecule type" value="Genomic_DNA"/>
</dbReference>
<comment type="subcellular location">
    <subcellularLocation>
        <location evidence="7 8">Cytoplasm</location>
    </subcellularLocation>
</comment>
<feature type="binding site" evidence="7">
    <location>
        <position position="269"/>
    </location>
    <ligand>
        <name>Fe(2+)</name>
        <dbReference type="ChEBI" id="CHEBI:29033"/>
    </ligand>
</feature>
<evidence type="ECO:0000256" key="7">
    <source>
        <dbReference type="HAMAP-Rule" id="MF_00323"/>
    </source>
</evidence>
<comment type="caution">
    <text evidence="7">Lacks conserved residue(s) required for the propagation of feature annotation.</text>
</comment>
<gene>
    <name evidence="7" type="primary">cpfC</name>
    <name evidence="9" type="ORF">FC07_GL003059</name>
</gene>
<dbReference type="InterPro" id="IPR001015">
    <property type="entry name" value="Ferrochelatase"/>
</dbReference>
<dbReference type="PATRIC" id="fig|1423726.3.peg.3173"/>
<keyword evidence="7" id="KW-0479">Metal-binding</keyword>
<comment type="catalytic activity">
    <reaction evidence="6">
        <text>Fe-coproporphyrin III + 2 H(+) = coproporphyrin III + Fe(2+)</text>
        <dbReference type="Rhea" id="RHEA:49572"/>
        <dbReference type="ChEBI" id="CHEBI:15378"/>
        <dbReference type="ChEBI" id="CHEBI:29033"/>
        <dbReference type="ChEBI" id="CHEBI:68438"/>
        <dbReference type="ChEBI" id="CHEBI:131725"/>
        <dbReference type="EC" id="4.99.1.9"/>
    </reaction>
    <physiologicalReaction direction="right-to-left" evidence="6">
        <dbReference type="Rhea" id="RHEA:49574"/>
    </physiologicalReaction>
</comment>
<name>A0A0R1HAE2_9LACO</name>
<evidence type="ECO:0000256" key="2">
    <source>
        <dbReference type="ARBA" id="ARBA00023004"/>
    </source>
</evidence>
<keyword evidence="7 8" id="KW-0963">Cytoplasm</keyword>
<dbReference type="GO" id="GO:0004325">
    <property type="term" value="F:ferrochelatase activity"/>
    <property type="evidence" value="ECO:0007669"/>
    <property type="project" value="UniProtKB-UniRule"/>
</dbReference>
<accession>A0A0R1HAE2</accession>
<dbReference type="GO" id="GO:0006783">
    <property type="term" value="P:heme biosynthetic process"/>
    <property type="evidence" value="ECO:0007669"/>
    <property type="project" value="UniProtKB-UniRule"/>
</dbReference>
<comment type="function">
    <text evidence="7 8">Involved in coproporphyrin-dependent heme b biosynthesis. Catalyzes the insertion of ferrous iron into coproporphyrin III to form Fe-coproporphyrin III.</text>
</comment>
<evidence type="ECO:0000256" key="5">
    <source>
        <dbReference type="ARBA" id="ARBA00023244"/>
    </source>
</evidence>
<evidence type="ECO:0000256" key="1">
    <source>
        <dbReference type="ARBA" id="ARBA00004744"/>
    </source>
</evidence>
<keyword evidence="3 7" id="KW-0350">Heme biosynthesis</keyword>
<dbReference type="PANTHER" id="PTHR11108:SF1">
    <property type="entry name" value="FERROCHELATASE, MITOCHONDRIAL"/>
    <property type="match status" value="1"/>
</dbReference>
<keyword evidence="4 7" id="KW-0456">Lyase</keyword>
<dbReference type="STRING" id="1423726.FC07_GL003059"/>
<comment type="similarity">
    <text evidence="7 8">Belongs to the ferrochelatase family.</text>
</comment>
<dbReference type="PANTHER" id="PTHR11108">
    <property type="entry name" value="FERROCHELATASE"/>
    <property type="match status" value="1"/>
</dbReference>
<dbReference type="Pfam" id="PF00762">
    <property type="entry name" value="Ferrochelatase"/>
    <property type="match status" value="1"/>
</dbReference>
<dbReference type="SUPFAM" id="SSF53800">
    <property type="entry name" value="Chelatase"/>
    <property type="match status" value="1"/>
</dbReference>
<dbReference type="CDD" id="cd00419">
    <property type="entry name" value="Ferrochelatase_C"/>
    <property type="match status" value="1"/>
</dbReference>
<comment type="pathway">
    <text evidence="1 7 8">Porphyrin-containing compound metabolism; protoheme biosynthesis.</text>
</comment>